<evidence type="ECO:0000256" key="2">
    <source>
        <dbReference type="ARBA" id="ARBA00005879"/>
    </source>
</evidence>
<dbReference type="PROSITE" id="PS00839">
    <property type="entry name" value="SUMT_1"/>
    <property type="match status" value="1"/>
</dbReference>
<evidence type="ECO:0000259" key="17">
    <source>
        <dbReference type="Pfam" id="PF14824"/>
    </source>
</evidence>
<sequence>MMTKLGIFPVSMKVRGKKIVIAGGGPEALAKARLAAKTDAHTIVVARKIFADFSGLDVTVLEQPFTDDLLDGAAMVFSGDEGPDADLAKAAARAHSIPLNVVDKPDECDFYTPAIVDRAPLSVAISSEGEAPVMARLVRAKIEALLPLSLGKIVKFTGGLRDKVEQTIHSGDQRRKFYQDLLASPKYEQLVADDRDQDAHLFADWLMQARAEGEGFVHLVGAGPGAEDLLTLRAQRVLQSADVIVHDQLVPDVIVEMGRRDAERVAVGKAKGRHSFTQKRINQMLVDFAKQGKRVVRLKSGDPMIFGRAGEEIAHLRANNVDFDIVPGITSALAAAADSETPVTLRNVSSGIVFATAHGADNQVVTHWASLAKSGISLGIYMGKSIIDEVADQLIAEGLTGSTPVGVVVNAGRENSSRYFGTLAGAAQLKEQLAEGPAIVFIGEAIASGNWQQFEAQIPQTLQVA</sequence>
<evidence type="ECO:0000259" key="16">
    <source>
        <dbReference type="Pfam" id="PF10414"/>
    </source>
</evidence>
<evidence type="ECO:0000256" key="6">
    <source>
        <dbReference type="ARBA" id="ARBA00022691"/>
    </source>
</evidence>
<dbReference type="GO" id="GO:0051266">
    <property type="term" value="F:sirohydrochlorin ferrochelatase activity"/>
    <property type="evidence" value="ECO:0007669"/>
    <property type="project" value="UniProtKB-EC"/>
</dbReference>
<dbReference type="Gene3D" id="1.10.8.210">
    <property type="entry name" value="Sirohaem synthase, dimerisation domain"/>
    <property type="match status" value="1"/>
</dbReference>
<dbReference type="InterPro" id="IPR012409">
    <property type="entry name" value="Sirohaem_synth"/>
</dbReference>
<dbReference type="PROSITE" id="PS00840">
    <property type="entry name" value="SUMT_2"/>
    <property type="match status" value="1"/>
</dbReference>
<organism evidence="18 19">
    <name type="scientific">Maritalea mediterranea</name>
    <dbReference type="NCBI Taxonomy" id="2909667"/>
    <lineage>
        <taxon>Bacteria</taxon>
        <taxon>Pseudomonadati</taxon>
        <taxon>Pseudomonadota</taxon>
        <taxon>Alphaproteobacteria</taxon>
        <taxon>Hyphomicrobiales</taxon>
        <taxon>Devosiaceae</taxon>
        <taxon>Maritalea</taxon>
    </lineage>
</organism>
<comment type="caution">
    <text evidence="18">The sequence shown here is derived from an EMBL/GenBank/DDBJ whole genome shotgun (WGS) entry which is preliminary data.</text>
</comment>
<evidence type="ECO:0000256" key="1">
    <source>
        <dbReference type="ARBA" id="ARBA00005010"/>
    </source>
</evidence>
<dbReference type="Gene3D" id="3.30.160.110">
    <property type="entry name" value="Siroheme synthase, domain 2"/>
    <property type="match status" value="1"/>
</dbReference>
<keyword evidence="4 14" id="KW-0489">Methyltransferase</keyword>
<dbReference type="Gene3D" id="3.30.950.10">
    <property type="entry name" value="Methyltransferase, Cobalt-precorrin-4 Transmethylase, Domain 2"/>
    <property type="match status" value="1"/>
</dbReference>
<dbReference type="Pfam" id="PF14824">
    <property type="entry name" value="Sirohm_synth_M"/>
    <property type="match status" value="1"/>
</dbReference>
<evidence type="ECO:0000256" key="5">
    <source>
        <dbReference type="ARBA" id="ARBA00022679"/>
    </source>
</evidence>
<keyword evidence="6" id="KW-0949">S-adenosyl-L-methionine</keyword>
<dbReference type="Pfam" id="PF13241">
    <property type="entry name" value="NAD_binding_7"/>
    <property type="match status" value="1"/>
</dbReference>
<evidence type="ECO:0000256" key="10">
    <source>
        <dbReference type="ARBA" id="ARBA00023244"/>
    </source>
</evidence>
<feature type="domain" description="Siroheme synthase central" evidence="17">
    <location>
        <begin position="120"/>
        <end position="144"/>
    </location>
</feature>
<keyword evidence="7 18" id="KW-0560">Oxidoreductase</keyword>
<evidence type="ECO:0000256" key="4">
    <source>
        <dbReference type="ARBA" id="ARBA00022603"/>
    </source>
</evidence>
<evidence type="ECO:0000256" key="11">
    <source>
        <dbReference type="ARBA" id="ARBA00023268"/>
    </source>
</evidence>
<dbReference type="PANTHER" id="PTHR45790">
    <property type="entry name" value="SIROHEME SYNTHASE-RELATED"/>
    <property type="match status" value="1"/>
</dbReference>
<dbReference type="SUPFAM" id="SSF75615">
    <property type="entry name" value="Siroheme synthase middle domains-like"/>
    <property type="match status" value="1"/>
</dbReference>
<keyword evidence="5 14" id="KW-0808">Transferase</keyword>
<gene>
    <name evidence="18" type="primary">cysG</name>
    <name evidence="18" type="ORF">L1I42_10165</name>
</gene>
<evidence type="ECO:0000256" key="8">
    <source>
        <dbReference type="ARBA" id="ARBA00023027"/>
    </source>
</evidence>
<evidence type="ECO:0000256" key="14">
    <source>
        <dbReference type="RuleBase" id="RU003960"/>
    </source>
</evidence>
<comment type="catalytic activity">
    <reaction evidence="13">
        <text>precorrin-2 + NAD(+) = sirohydrochlorin + NADH + 2 H(+)</text>
        <dbReference type="Rhea" id="RHEA:15613"/>
        <dbReference type="ChEBI" id="CHEBI:15378"/>
        <dbReference type="ChEBI" id="CHEBI:57540"/>
        <dbReference type="ChEBI" id="CHEBI:57945"/>
        <dbReference type="ChEBI" id="CHEBI:58351"/>
        <dbReference type="ChEBI" id="CHEBI:58827"/>
        <dbReference type="EC" id="1.3.1.76"/>
    </reaction>
</comment>
<dbReference type="InterPro" id="IPR050161">
    <property type="entry name" value="Siro_Cobalamin_biosynth"/>
</dbReference>
<dbReference type="PIRSF" id="PIRSF036426">
    <property type="entry name" value="Sirohaem_synth"/>
    <property type="match status" value="1"/>
</dbReference>
<dbReference type="GO" id="GO:0032259">
    <property type="term" value="P:methylation"/>
    <property type="evidence" value="ECO:0007669"/>
    <property type="project" value="UniProtKB-KW"/>
</dbReference>
<comment type="pathway">
    <text evidence="12">Porphyrin-containing compound metabolism; siroheme biosynthesis; precorrin-2 from uroporphyrinogen III: step 1/1.</text>
</comment>
<keyword evidence="10" id="KW-0627">Porphyrin biosynthesis</keyword>
<dbReference type="InterPro" id="IPR006367">
    <property type="entry name" value="Sirohaem_synthase_N"/>
</dbReference>
<dbReference type="InterPro" id="IPR035996">
    <property type="entry name" value="4pyrrol_Methylase_sf"/>
</dbReference>
<comment type="pathway">
    <text evidence="1">Porphyrin-containing compound metabolism; siroheme biosynthesis; sirohydrochlorin from precorrin-2: step 1/1.</text>
</comment>
<dbReference type="InterPro" id="IPR028281">
    <property type="entry name" value="Sirohaem_synthase_central"/>
</dbReference>
<proteinExistence type="inferred from homology"/>
<comment type="similarity">
    <text evidence="2 14">Belongs to the precorrin methyltransferase family.</text>
</comment>
<dbReference type="InterPro" id="IPR003043">
    <property type="entry name" value="Uropor_MeTrfase_CS"/>
</dbReference>
<evidence type="ECO:0000259" key="15">
    <source>
        <dbReference type="Pfam" id="PF00590"/>
    </source>
</evidence>
<dbReference type="Pfam" id="PF10414">
    <property type="entry name" value="CysG_dimeriser"/>
    <property type="match status" value="1"/>
</dbReference>
<dbReference type="CDD" id="cd11642">
    <property type="entry name" value="SUMT"/>
    <property type="match status" value="1"/>
</dbReference>
<dbReference type="NCBIfam" id="NF007922">
    <property type="entry name" value="PRK10637.1"/>
    <property type="match status" value="1"/>
</dbReference>
<keyword evidence="19" id="KW-1185">Reference proteome</keyword>
<dbReference type="Proteomes" id="UP001201217">
    <property type="component" value="Unassembled WGS sequence"/>
</dbReference>
<dbReference type="InterPro" id="IPR014776">
    <property type="entry name" value="4pyrrole_Mease_sub2"/>
</dbReference>
<dbReference type="InterPro" id="IPR014777">
    <property type="entry name" value="4pyrrole_Mease_sub1"/>
</dbReference>
<dbReference type="GO" id="GO:0043115">
    <property type="term" value="F:precorrin-2 dehydrogenase activity"/>
    <property type="evidence" value="ECO:0007669"/>
    <property type="project" value="UniProtKB-EC"/>
</dbReference>
<evidence type="ECO:0000256" key="7">
    <source>
        <dbReference type="ARBA" id="ARBA00023002"/>
    </source>
</evidence>
<dbReference type="PANTHER" id="PTHR45790:SF3">
    <property type="entry name" value="S-ADENOSYL-L-METHIONINE-DEPENDENT UROPORPHYRINOGEN III METHYLTRANSFERASE, CHLOROPLASTIC"/>
    <property type="match status" value="1"/>
</dbReference>
<evidence type="ECO:0000256" key="9">
    <source>
        <dbReference type="ARBA" id="ARBA00023239"/>
    </source>
</evidence>
<keyword evidence="3" id="KW-0169">Cobalamin biosynthesis</keyword>
<evidence type="ECO:0000256" key="3">
    <source>
        <dbReference type="ARBA" id="ARBA00022573"/>
    </source>
</evidence>
<keyword evidence="8" id="KW-0520">NAD</keyword>
<evidence type="ECO:0000313" key="19">
    <source>
        <dbReference type="Proteomes" id="UP001201217"/>
    </source>
</evidence>
<dbReference type="NCBIfam" id="TIGR01469">
    <property type="entry name" value="cobA_cysG_Cterm"/>
    <property type="match status" value="1"/>
</dbReference>
<dbReference type="SUPFAM" id="SSF53790">
    <property type="entry name" value="Tetrapyrrole methylase"/>
    <property type="match status" value="1"/>
</dbReference>
<dbReference type="EC" id="2.1.1.107" evidence="18"/>
<dbReference type="Gene3D" id="3.40.50.720">
    <property type="entry name" value="NAD(P)-binding Rossmann-like Domain"/>
    <property type="match status" value="1"/>
</dbReference>
<dbReference type="NCBIfam" id="TIGR01470">
    <property type="entry name" value="cysG_Nterm"/>
    <property type="match status" value="1"/>
</dbReference>
<dbReference type="InterPro" id="IPR036291">
    <property type="entry name" value="NAD(P)-bd_dom_sf"/>
</dbReference>
<dbReference type="Pfam" id="PF00590">
    <property type="entry name" value="TP_methylase"/>
    <property type="match status" value="1"/>
</dbReference>
<dbReference type="InterPro" id="IPR000878">
    <property type="entry name" value="4pyrrol_Mease"/>
</dbReference>
<name>A0ABS9EAQ7_9HYPH</name>
<dbReference type="InterPro" id="IPR037115">
    <property type="entry name" value="Sirohaem_synt_dimer_dom_sf"/>
</dbReference>
<keyword evidence="9 18" id="KW-0456">Lyase</keyword>
<evidence type="ECO:0000313" key="18">
    <source>
        <dbReference type="EMBL" id="MCF4098850.1"/>
    </source>
</evidence>
<dbReference type="InterPro" id="IPR006366">
    <property type="entry name" value="CobA/CysG_C"/>
</dbReference>
<dbReference type="EMBL" id="JAKGTI010000002">
    <property type="protein sequence ID" value="MCF4098850.1"/>
    <property type="molecule type" value="Genomic_DNA"/>
</dbReference>
<dbReference type="EC" id="1.3.1.76" evidence="18"/>
<dbReference type="NCBIfam" id="NF004790">
    <property type="entry name" value="PRK06136.1"/>
    <property type="match status" value="1"/>
</dbReference>
<dbReference type="InterPro" id="IPR019478">
    <property type="entry name" value="Sirohaem_synthase_dimer_dom"/>
</dbReference>
<feature type="domain" description="Tetrapyrrole methylase" evidence="15">
    <location>
        <begin position="217"/>
        <end position="424"/>
    </location>
</feature>
<dbReference type="Gene3D" id="3.40.1010.10">
    <property type="entry name" value="Cobalt-precorrin-4 Transmethylase, Domain 1"/>
    <property type="match status" value="1"/>
</dbReference>
<reference evidence="18 19" key="1">
    <citation type="submission" date="2022-01" db="EMBL/GenBank/DDBJ databases">
        <title>Maritalea mediterranea sp. nov., isolated from marine plastic residues from the Malva-rosa beach (Valencia, Spain).</title>
        <authorList>
            <person name="Vidal-Verdu A."/>
            <person name="Molina-Menor E."/>
            <person name="Pascual J."/>
            <person name="Pereto J."/>
            <person name="Porcar M."/>
        </authorList>
    </citation>
    <scope>NUCLEOTIDE SEQUENCE [LARGE SCALE GENOMIC DNA]</scope>
    <source>
        <strain evidence="18 19">P4.10X</strain>
    </source>
</reference>
<protein>
    <submittedName>
        <fullName evidence="18">Siroheme synthase CysG</fullName>
        <ecNumber evidence="18">1.3.1.76</ecNumber>
        <ecNumber evidence="18">2.1.1.107</ecNumber>
        <ecNumber evidence="18">4.99.1.4</ecNumber>
    </submittedName>
</protein>
<accession>A0ABS9EAQ7</accession>
<feature type="domain" description="Sirohaem synthase dimerisation" evidence="16">
    <location>
        <begin position="149"/>
        <end position="197"/>
    </location>
</feature>
<evidence type="ECO:0000256" key="13">
    <source>
        <dbReference type="ARBA" id="ARBA00047561"/>
    </source>
</evidence>
<keyword evidence="11" id="KW-0511">Multifunctional enzyme</keyword>
<dbReference type="GO" id="GO:0004851">
    <property type="term" value="F:uroporphyrin-III C-methyltransferase activity"/>
    <property type="evidence" value="ECO:0007669"/>
    <property type="project" value="UniProtKB-EC"/>
</dbReference>
<evidence type="ECO:0000256" key="12">
    <source>
        <dbReference type="ARBA" id="ARBA00025705"/>
    </source>
</evidence>
<dbReference type="SUPFAM" id="SSF51735">
    <property type="entry name" value="NAD(P)-binding Rossmann-fold domains"/>
    <property type="match status" value="1"/>
</dbReference>
<dbReference type="EC" id="4.99.1.4" evidence="18"/>